<evidence type="ECO:0000256" key="2">
    <source>
        <dbReference type="ARBA" id="ARBA00022692"/>
    </source>
</evidence>
<evidence type="ECO:0000256" key="6">
    <source>
        <dbReference type="SAM" id="Phobius"/>
    </source>
</evidence>
<gene>
    <name evidence="8" type="ORF">EVOR1521_LOCUS25407</name>
</gene>
<dbReference type="PANTHER" id="PTHR22950">
    <property type="entry name" value="AMINO ACID TRANSPORTER"/>
    <property type="match status" value="1"/>
</dbReference>
<organism evidence="8 9">
    <name type="scientific">Effrenium voratum</name>
    <dbReference type="NCBI Taxonomy" id="2562239"/>
    <lineage>
        <taxon>Eukaryota</taxon>
        <taxon>Sar</taxon>
        <taxon>Alveolata</taxon>
        <taxon>Dinophyceae</taxon>
        <taxon>Suessiales</taxon>
        <taxon>Symbiodiniaceae</taxon>
        <taxon>Effrenium</taxon>
    </lineage>
</organism>
<evidence type="ECO:0000256" key="4">
    <source>
        <dbReference type="ARBA" id="ARBA00023136"/>
    </source>
</evidence>
<dbReference type="GO" id="GO:0016020">
    <property type="term" value="C:membrane"/>
    <property type="evidence" value="ECO:0007669"/>
    <property type="project" value="UniProtKB-SubCell"/>
</dbReference>
<keyword evidence="9" id="KW-1185">Reference proteome</keyword>
<keyword evidence="2 6" id="KW-0812">Transmembrane</keyword>
<feature type="transmembrane region" description="Helical" evidence="6">
    <location>
        <begin position="180"/>
        <end position="201"/>
    </location>
</feature>
<dbReference type="InterPro" id="IPR013057">
    <property type="entry name" value="AA_transpt_TM"/>
</dbReference>
<evidence type="ECO:0000256" key="3">
    <source>
        <dbReference type="ARBA" id="ARBA00022989"/>
    </source>
</evidence>
<reference evidence="8" key="1">
    <citation type="submission" date="2023-08" db="EMBL/GenBank/DDBJ databases">
        <authorList>
            <person name="Chen Y."/>
            <person name="Shah S."/>
            <person name="Dougan E. K."/>
            <person name="Thang M."/>
            <person name="Chan C."/>
        </authorList>
    </citation>
    <scope>NUCLEOTIDE SEQUENCE</scope>
</reference>
<dbReference type="GO" id="GO:0015179">
    <property type="term" value="F:L-amino acid transmembrane transporter activity"/>
    <property type="evidence" value="ECO:0007669"/>
    <property type="project" value="TreeGrafter"/>
</dbReference>
<feature type="transmembrane region" description="Helical" evidence="6">
    <location>
        <begin position="422"/>
        <end position="440"/>
    </location>
</feature>
<dbReference type="EMBL" id="CAUJNA010003456">
    <property type="protein sequence ID" value="CAJ1402553.1"/>
    <property type="molecule type" value="Genomic_DNA"/>
</dbReference>
<feature type="transmembrane region" description="Helical" evidence="6">
    <location>
        <begin position="126"/>
        <end position="144"/>
    </location>
</feature>
<dbReference type="PANTHER" id="PTHR22950:SF702">
    <property type="entry name" value="AMINO ACID TRANSPORTER PROTEIN"/>
    <property type="match status" value="1"/>
</dbReference>
<feature type="compositionally biased region" description="Polar residues" evidence="5">
    <location>
        <begin position="1"/>
        <end position="10"/>
    </location>
</feature>
<protein>
    <recommendedName>
        <fullName evidence="7">Amino acid transporter transmembrane domain-containing protein</fullName>
    </recommendedName>
</protein>
<feature type="transmembrane region" description="Helical" evidence="6">
    <location>
        <begin position="267"/>
        <end position="286"/>
    </location>
</feature>
<keyword evidence="4 6" id="KW-0472">Membrane</keyword>
<feature type="region of interest" description="Disordered" evidence="5">
    <location>
        <begin position="1"/>
        <end position="24"/>
    </location>
</feature>
<feature type="transmembrane region" description="Helical" evidence="6">
    <location>
        <begin position="359"/>
        <end position="380"/>
    </location>
</feature>
<proteinExistence type="predicted"/>
<feature type="transmembrane region" description="Helical" evidence="6">
    <location>
        <begin position="386"/>
        <end position="410"/>
    </location>
</feature>
<evidence type="ECO:0000313" key="8">
    <source>
        <dbReference type="EMBL" id="CAJ1402553.1"/>
    </source>
</evidence>
<feature type="domain" description="Amino acid transporter transmembrane" evidence="7">
    <location>
        <begin position="35"/>
        <end position="435"/>
    </location>
</feature>
<feature type="transmembrane region" description="Helical" evidence="6">
    <location>
        <begin position="306"/>
        <end position="324"/>
    </location>
</feature>
<name>A0AA36JCL6_9DINO</name>
<keyword evidence="3 6" id="KW-1133">Transmembrane helix</keyword>
<feature type="transmembrane region" description="Helical" evidence="6">
    <location>
        <begin position="39"/>
        <end position="58"/>
    </location>
</feature>
<evidence type="ECO:0000256" key="5">
    <source>
        <dbReference type="SAM" id="MobiDB-lite"/>
    </source>
</evidence>
<comment type="caution">
    <text evidence="8">The sequence shown here is derived from an EMBL/GenBank/DDBJ whole genome shotgun (WGS) entry which is preliminary data.</text>
</comment>
<accession>A0AA36JCL6</accession>
<dbReference type="AlphaFoldDB" id="A0AA36JCL6"/>
<evidence type="ECO:0000256" key="1">
    <source>
        <dbReference type="ARBA" id="ARBA00004141"/>
    </source>
</evidence>
<dbReference type="Proteomes" id="UP001178507">
    <property type="component" value="Unassembled WGS sequence"/>
</dbReference>
<dbReference type="Pfam" id="PF01490">
    <property type="entry name" value="Aa_trans"/>
    <property type="match status" value="1"/>
</dbReference>
<feature type="transmembrane region" description="Helical" evidence="6">
    <location>
        <begin position="64"/>
        <end position="85"/>
    </location>
</feature>
<evidence type="ECO:0000259" key="7">
    <source>
        <dbReference type="Pfam" id="PF01490"/>
    </source>
</evidence>
<feature type="transmembrane region" description="Helical" evidence="6">
    <location>
        <begin position="156"/>
        <end position="174"/>
    </location>
</feature>
<sequence>MGDSRSSLNLGNDEESPSSRRPCHERWLSPLTENGFRSGMLTLTTTALGGGVLSVAYVMNMCGMVLGCLMLALGALLAYLGMSALMEMSTKTNCNSYAALFSHCAGPAAGPILDAMLFVYGNGACVGYMVFIGDFIPAIIALMLPEEAWAQNTTGITRTVSIGVAAALLIPMMLPEDLSRLKFLQPVSIVALMYMSLVVALKSPSSFKRFDHQPSFGDVRLITVDAHFFEAFSLCVFAFNCHLNVVPTANQLTRPTRERTKKIASRVNVFQCIFYCLIGVTGYLSFLDQTCSDILNNYNPKDGFVAAGRCFLTLTMMVAIPANLNPTVKSGVQLKDYFSSAEPLISRATSTPRISSDRACFRITVSVLCLACQAALAVVVPNVGTVLSLLGATVATAMMLIIPAYCMGVVMEKTVKRQLQQALLYFCSLLSVASVPITFLELANLMGKPPVCNRHI</sequence>
<evidence type="ECO:0000313" key="9">
    <source>
        <dbReference type="Proteomes" id="UP001178507"/>
    </source>
</evidence>
<comment type="subcellular location">
    <subcellularLocation>
        <location evidence="1">Membrane</location>
        <topology evidence="1">Multi-pass membrane protein</topology>
    </subcellularLocation>
</comment>